<sequence length="414" mass="47340">MFIQQPIAIDIFAGAGGFGLGFKMAGYSVPLALEIDAWACDTLRYNHPKMLVLQHDIRDYCTEDSVKKVCIFKPDVIIGGPPCQGFSIAGPAHKDPQDPRNSLFLEFARWIDYLKPKAFIIENVKGILSRKNSDNLKVIDIIQSTFIELGYFVEVWLINALNYGVPQSRERVFIVGNTSGKKIGIPTISHSLKLYNDRGNRQLSLLETETLNPAINLWDAISDLPLLNAREGQEEQSYICDPQNSYQTWIRDNSDVLYNHVAMEHSARLVERFKHIKWGESSSDVPQEHKPRRRSSNGELSSHCYDQNNRRLNPYEPSHTITASFYANFLHPFQNRNLTAREGARLQSFPDQYRFLGKKTVVSQKLLHREKRFDEKFLCQYNQIGNAVPPLLARSIALHIKEKLNLCPKPVEIL</sequence>
<comment type="similarity">
    <text evidence="5 6">Belongs to the class I-like SAM-binding methyltransferase superfamily. C5-methyltransferase family.</text>
</comment>
<dbReference type="PRINTS" id="PR00105">
    <property type="entry name" value="C5METTRFRASE"/>
</dbReference>
<dbReference type="InterPro" id="IPR050390">
    <property type="entry name" value="C5-Methyltransferase"/>
</dbReference>
<dbReference type="Gene3D" id="3.90.120.10">
    <property type="entry name" value="DNA Methylase, subunit A, domain 2"/>
    <property type="match status" value="1"/>
</dbReference>
<evidence type="ECO:0000256" key="4">
    <source>
        <dbReference type="ARBA" id="ARBA00022747"/>
    </source>
</evidence>
<dbReference type="PROSITE" id="PS51679">
    <property type="entry name" value="SAM_MT_C5"/>
    <property type="match status" value="1"/>
</dbReference>
<feature type="active site" evidence="5">
    <location>
        <position position="83"/>
    </location>
</feature>
<evidence type="ECO:0000313" key="9">
    <source>
        <dbReference type="EMBL" id="TRU45113.1"/>
    </source>
</evidence>
<gene>
    <name evidence="9" type="ORF">EWV91_15205</name>
</gene>
<dbReference type="InterPro" id="IPR029063">
    <property type="entry name" value="SAM-dependent_MTases_sf"/>
</dbReference>
<keyword evidence="4" id="KW-0680">Restriction system</keyword>
<dbReference type="Proteomes" id="UP000320293">
    <property type="component" value="Unassembled WGS sequence"/>
</dbReference>
<keyword evidence="1 5" id="KW-0489">Methyltransferase</keyword>
<accession>A0A552FEH7</accession>
<reference evidence="9 10" key="1">
    <citation type="submission" date="2019-01" db="EMBL/GenBank/DDBJ databases">
        <title>Coherence of Microcystis species and biogeography revealed through population genomics.</title>
        <authorList>
            <person name="Perez-Carrascal O.M."/>
            <person name="Terrat Y."/>
            <person name="Giani A."/>
            <person name="Fortin N."/>
            <person name="Tromas N."/>
            <person name="Shapiro B.J."/>
        </authorList>
    </citation>
    <scope>NUCLEOTIDE SEQUENCE [LARGE SCALE GENOMIC DNA]</scope>
    <source>
        <strain evidence="9">Ma_QC_Ca_00000000_S207</strain>
    </source>
</reference>
<comment type="catalytic activity">
    <reaction evidence="7">
        <text>a 2'-deoxycytidine in DNA + S-adenosyl-L-methionine = a 5-methyl-2'-deoxycytidine in DNA + S-adenosyl-L-homocysteine + H(+)</text>
        <dbReference type="Rhea" id="RHEA:13681"/>
        <dbReference type="Rhea" id="RHEA-COMP:11369"/>
        <dbReference type="Rhea" id="RHEA-COMP:11370"/>
        <dbReference type="ChEBI" id="CHEBI:15378"/>
        <dbReference type="ChEBI" id="CHEBI:57856"/>
        <dbReference type="ChEBI" id="CHEBI:59789"/>
        <dbReference type="ChEBI" id="CHEBI:85452"/>
        <dbReference type="ChEBI" id="CHEBI:85454"/>
        <dbReference type="EC" id="2.1.1.37"/>
    </reaction>
</comment>
<dbReference type="PANTHER" id="PTHR10629:SF52">
    <property type="entry name" value="DNA (CYTOSINE-5)-METHYLTRANSFERASE 1"/>
    <property type="match status" value="1"/>
</dbReference>
<evidence type="ECO:0000256" key="5">
    <source>
        <dbReference type="PROSITE-ProRule" id="PRU01016"/>
    </source>
</evidence>
<feature type="region of interest" description="Disordered" evidence="8">
    <location>
        <begin position="282"/>
        <end position="309"/>
    </location>
</feature>
<keyword evidence="3 5" id="KW-0949">S-adenosyl-L-methionine</keyword>
<evidence type="ECO:0000256" key="8">
    <source>
        <dbReference type="SAM" id="MobiDB-lite"/>
    </source>
</evidence>
<dbReference type="GO" id="GO:0009307">
    <property type="term" value="P:DNA restriction-modification system"/>
    <property type="evidence" value="ECO:0007669"/>
    <property type="project" value="UniProtKB-KW"/>
</dbReference>
<dbReference type="InterPro" id="IPR018117">
    <property type="entry name" value="C5_DNA_meth_AS"/>
</dbReference>
<organism evidence="9 10">
    <name type="scientific">Microcystis aeruginosa Ma_QC_Ca_00000000_S207</name>
    <dbReference type="NCBI Taxonomy" id="2486251"/>
    <lineage>
        <taxon>Bacteria</taxon>
        <taxon>Bacillati</taxon>
        <taxon>Cyanobacteriota</taxon>
        <taxon>Cyanophyceae</taxon>
        <taxon>Oscillatoriophycideae</taxon>
        <taxon>Chroococcales</taxon>
        <taxon>Microcystaceae</taxon>
        <taxon>Microcystis</taxon>
    </lineage>
</organism>
<dbReference type="PANTHER" id="PTHR10629">
    <property type="entry name" value="CYTOSINE-SPECIFIC METHYLTRANSFERASE"/>
    <property type="match status" value="1"/>
</dbReference>
<dbReference type="EMBL" id="SFBF01000285">
    <property type="protein sequence ID" value="TRU45113.1"/>
    <property type="molecule type" value="Genomic_DNA"/>
</dbReference>
<dbReference type="Gene3D" id="3.40.50.150">
    <property type="entry name" value="Vaccinia Virus protein VP39"/>
    <property type="match status" value="1"/>
</dbReference>
<protein>
    <recommendedName>
        <fullName evidence="7">Cytosine-specific methyltransferase</fullName>
        <ecNumber evidence="7">2.1.1.37</ecNumber>
    </recommendedName>
</protein>
<evidence type="ECO:0000256" key="7">
    <source>
        <dbReference type="RuleBase" id="RU000417"/>
    </source>
</evidence>
<comment type="caution">
    <text evidence="9">The sequence shown here is derived from an EMBL/GenBank/DDBJ whole genome shotgun (WGS) entry which is preliminary data.</text>
</comment>
<dbReference type="InterPro" id="IPR001525">
    <property type="entry name" value="C5_MeTfrase"/>
</dbReference>
<evidence type="ECO:0000256" key="1">
    <source>
        <dbReference type="ARBA" id="ARBA00022603"/>
    </source>
</evidence>
<dbReference type="GO" id="GO:0003677">
    <property type="term" value="F:DNA binding"/>
    <property type="evidence" value="ECO:0007669"/>
    <property type="project" value="TreeGrafter"/>
</dbReference>
<dbReference type="Pfam" id="PF00145">
    <property type="entry name" value="DNA_methylase"/>
    <property type="match status" value="1"/>
</dbReference>
<dbReference type="GO" id="GO:0044027">
    <property type="term" value="P:negative regulation of gene expression via chromosomal CpG island methylation"/>
    <property type="evidence" value="ECO:0007669"/>
    <property type="project" value="TreeGrafter"/>
</dbReference>
<evidence type="ECO:0000256" key="2">
    <source>
        <dbReference type="ARBA" id="ARBA00022679"/>
    </source>
</evidence>
<name>A0A552FEH7_MICAE</name>
<keyword evidence="2 5" id="KW-0808">Transferase</keyword>
<proteinExistence type="inferred from homology"/>
<dbReference type="PROSITE" id="PS00094">
    <property type="entry name" value="C5_MTASE_1"/>
    <property type="match status" value="1"/>
</dbReference>
<dbReference type="AlphaFoldDB" id="A0A552FEH7"/>
<feature type="compositionally biased region" description="Polar residues" evidence="8">
    <location>
        <begin position="297"/>
        <end position="309"/>
    </location>
</feature>
<dbReference type="SUPFAM" id="SSF53335">
    <property type="entry name" value="S-adenosyl-L-methionine-dependent methyltransferases"/>
    <property type="match status" value="1"/>
</dbReference>
<evidence type="ECO:0000256" key="6">
    <source>
        <dbReference type="RuleBase" id="RU000416"/>
    </source>
</evidence>
<dbReference type="EC" id="2.1.1.37" evidence="7"/>
<dbReference type="NCBIfam" id="TIGR00675">
    <property type="entry name" value="dcm"/>
    <property type="match status" value="1"/>
</dbReference>
<evidence type="ECO:0000313" key="10">
    <source>
        <dbReference type="Proteomes" id="UP000320293"/>
    </source>
</evidence>
<dbReference type="GO" id="GO:0003886">
    <property type="term" value="F:DNA (cytosine-5-)-methyltransferase activity"/>
    <property type="evidence" value="ECO:0007669"/>
    <property type="project" value="UniProtKB-EC"/>
</dbReference>
<dbReference type="GO" id="GO:0032259">
    <property type="term" value="P:methylation"/>
    <property type="evidence" value="ECO:0007669"/>
    <property type="project" value="UniProtKB-KW"/>
</dbReference>
<evidence type="ECO:0000256" key="3">
    <source>
        <dbReference type="ARBA" id="ARBA00022691"/>
    </source>
</evidence>